<name>A0A1I6VGF0_9GAMM</name>
<dbReference type="RefSeq" id="WP_074947254.1">
    <property type="nucleotide sequence ID" value="NZ_FOZU01000025.1"/>
</dbReference>
<organism evidence="1 2">
    <name type="scientific">Acinetobacter bohemicus</name>
    <dbReference type="NCBI Taxonomy" id="1435036"/>
    <lineage>
        <taxon>Bacteria</taxon>
        <taxon>Pseudomonadati</taxon>
        <taxon>Pseudomonadota</taxon>
        <taxon>Gammaproteobacteria</taxon>
        <taxon>Moraxellales</taxon>
        <taxon>Moraxellaceae</taxon>
        <taxon>Acinetobacter</taxon>
    </lineage>
</organism>
<evidence type="ECO:0000313" key="2">
    <source>
        <dbReference type="Proteomes" id="UP000182827"/>
    </source>
</evidence>
<gene>
    <name evidence="1" type="ORF">SAMN05444586_102533</name>
</gene>
<sequence>MNICIGGDLDGQVVDLKKAYFKGKEVQDNSASEYRKQTYIFEDGLYYFWIANDLSLSEATKRIELILQKPKN</sequence>
<proteinExistence type="predicted"/>
<dbReference type="Proteomes" id="UP000182827">
    <property type="component" value="Unassembled WGS sequence"/>
</dbReference>
<protein>
    <submittedName>
        <fullName evidence="1">Uncharacterized protein</fullName>
    </submittedName>
</protein>
<dbReference type="AlphaFoldDB" id="A0A1I6VGF0"/>
<reference evidence="2" key="1">
    <citation type="submission" date="2016-10" db="EMBL/GenBank/DDBJ databases">
        <authorList>
            <person name="Varghese N."/>
            <person name="Submissions S."/>
        </authorList>
    </citation>
    <scope>NUCLEOTIDE SEQUENCE [LARGE SCALE GENOMIC DNA]</scope>
    <source>
        <strain evidence="2">ANC 5076</strain>
    </source>
</reference>
<dbReference type="EMBL" id="FOZU01000025">
    <property type="protein sequence ID" value="SFT12554.1"/>
    <property type="molecule type" value="Genomic_DNA"/>
</dbReference>
<keyword evidence="2" id="KW-1185">Reference proteome</keyword>
<evidence type="ECO:0000313" key="1">
    <source>
        <dbReference type="EMBL" id="SFT12554.1"/>
    </source>
</evidence>
<accession>A0A1I6VGF0</accession>